<protein>
    <submittedName>
        <fullName evidence="1">Transcriptional regulator, AbiEi antitoxin, Type IV TA system</fullName>
    </submittedName>
</protein>
<dbReference type="OrthoDB" id="5517693at2"/>
<dbReference type="AlphaFoldDB" id="A0A1H1RKZ1"/>
<dbReference type="RefSeq" id="WP_092667003.1">
    <property type="nucleotide sequence ID" value="NZ_LT629734.1"/>
</dbReference>
<evidence type="ECO:0000313" key="2">
    <source>
        <dbReference type="Proteomes" id="UP000199649"/>
    </source>
</evidence>
<accession>A0A1H1RKZ1</accession>
<keyword evidence="2" id="KW-1185">Reference proteome</keyword>
<dbReference type="EMBL" id="LT629734">
    <property type="protein sequence ID" value="SDS36358.1"/>
    <property type="molecule type" value="Genomic_DNA"/>
</dbReference>
<organism evidence="1 2">
    <name type="scientific">Agrococcus carbonis</name>
    <dbReference type="NCBI Taxonomy" id="684552"/>
    <lineage>
        <taxon>Bacteria</taxon>
        <taxon>Bacillati</taxon>
        <taxon>Actinomycetota</taxon>
        <taxon>Actinomycetes</taxon>
        <taxon>Micrococcales</taxon>
        <taxon>Microbacteriaceae</taxon>
        <taxon>Agrococcus</taxon>
    </lineage>
</organism>
<name>A0A1H1RKZ1_9MICO</name>
<reference evidence="2" key="1">
    <citation type="submission" date="2016-10" db="EMBL/GenBank/DDBJ databases">
        <authorList>
            <person name="Varghese N."/>
            <person name="Submissions S."/>
        </authorList>
    </citation>
    <scope>NUCLEOTIDE SEQUENCE [LARGE SCALE GENOMIC DNA]</scope>
    <source>
        <strain evidence="2">DSM 22965</strain>
    </source>
</reference>
<sequence>MPETNEPLAVLGARELAAARPGARPERDRRLTRVRRGVYAVEPAGQPTREARYLLRIQAVHVSRVRPVFARESALAIHGIPYGLEPECVYTTGGARTAGRKSGVVHAPAPLGERDIVAVGDLRVCSLAYALADVARRADALTAVSAIDQALRLERVTKDEVLEALARQSKRGRARAEWAIAFADAAAESVGESWSRVRIFQLGFAAPALQVWVTGRSGKRYRVDMCWRLIDRRPVYGEFDGLQKYGELAHQSGATGAQALAKEKARDDDLLFSGDPAHWIWADVMSPERLDRILTAYGIPRVRRPLLAL</sequence>
<proteinExistence type="predicted"/>
<gene>
    <name evidence="1" type="ORF">SAMN04489719_2150</name>
</gene>
<dbReference type="Proteomes" id="UP000199649">
    <property type="component" value="Chromosome I"/>
</dbReference>
<dbReference type="STRING" id="684552.SAMN04489719_2150"/>
<evidence type="ECO:0000313" key="1">
    <source>
        <dbReference type="EMBL" id="SDS36358.1"/>
    </source>
</evidence>